<dbReference type="AlphaFoldDB" id="A0A7Y6NPB7"/>
<name>A0A7Y6NPB7_9BURK</name>
<dbReference type="Pfam" id="PF09299">
    <property type="entry name" value="Mu-transpos_C"/>
    <property type="match status" value="1"/>
</dbReference>
<dbReference type="InterPro" id="IPR015378">
    <property type="entry name" value="Transposase-like_Mu_C"/>
</dbReference>
<dbReference type="GO" id="GO:0004803">
    <property type="term" value="F:transposase activity"/>
    <property type="evidence" value="ECO:0007669"/>
    <property type="project" value="InterPro"/>
</dbReference>
<dbReference type="RefSeq" id="WP_176069555.1">
    <property type="nucleotide sequence ID" value="NZ_JABWMJ010000005.1"/>
</dbReference>
<accession>A0A7Y6NPB7</accession>
<dbReference type="Gene3D" id="3.30.420.10">
    <property type="entry name" value="Ribonuclease H-like superfamily/Ribonuclease H"/>
    <property type="match status" value="1"/>
</dbReference>
<evidence type="ECO:0000259" key="2">
    <source>
        <dbReference type="PROSITE" id="PS50994"/>
    </source>
</evidence>
<dbReference type="PROSITE" id="PS50994">
    <property type="entry name" value="INTEGRASE"/>
    <property type="match status" value="1"/>
</dbReference>
<dbReference type="GO" id="GO:0003677">
    <property type="term" value="F:DNA binding"/>
    <property type="evidence" value="ECO:0007669"/>
    <property type="project" value="InterPro"/>
</dbReference>
<dbReference type="InterPro" id="IPR009057">
    <property type="entry name" value="Homeodomain-like_sf"/>
</dbReference>
<dbReference type="GO" id="GO:0006313">
    <property type="term" value="P:DNA transposition"/>
    <property type="evidence" value="ECO:0007669"/>
    <property type="project" value="InterPro"/>
</dbReference>
<evidence type="ECO:0000256" key="1">
    <source>
        <dbReference type="SAM" id="MobiDB-lite"/>
    </source>
</evidence>
<reference evidence="3 4" key="1">
    <citation type="submission" date="2020-06" db="EMBL/GenBank/DDBJ databases">
        <title>Schlegella sp. ID0723 isolated from air conditioner.</title>
        <authorList>
            <person name="Kim D.Y."/>
            <person name="Kim D.-U."/>
        </authorList>
    </citation>
    <scope>NUCLEOTIDE SEQUENCE [LARGE SCALE GENOMIC DNA]</scope>
    <source>
        <strain evidence="3 4">ID0723</strain>
    </source>
</reference>
<gene>
    <name evidence="3" type="ORF">HQN59_13200</name>
</gene>
<dbReference type="SUPFAM" id="SSF50610">
    <property type="entry name" value="mu transposase, C-terminal domain"/>
    <property type="match status" value="1"/>
</dbReference>
<protein>
    <submittedName>
        <fullName evidence="3">Mu transposase C-terminal domain-containing protein</fullName>
    </submittedName>
</protein>
<feature type="region of interest" description="Disordered" evidence="1">
    <location>
        <begin position="578"/>
        <end position="651"/>
    </location>
</feature>
<dbReference type="GO" id="GO:0015074">
    <property type="term" value="P:DNA integration"/>
    <property type="evidence" value="ECO:0007669"/>
    <property type="project" value="InterPro"/>
</dbReference>
<evidence type="ECO:0000313" key="4">
    <source>
        <dbReference type="Proteomes" id="UP000529637"/>
    </source>
</evidence>
<dbReference type="EMBL" id="JABWMJ010000005">
    <property type="protein sequence ID" value="NUZ06719.1"/>
    <property type="molecule type" value="Genomic_DNA"/>
</dbReference>
<dbReference type="Proteomes" id="UP000529637">
    <property type="component" value="Unassembled WGS sequence"/>
</dbReference>
<dbReference type="SUPFAM" id="SSF46689">
    <property type="entry name" value="Homeodomain-like"/>
    <property type="match status" value="2"/>
</dbReference>
<organism evidence="3 4">
    <name type="scientific">Piscinibacter koreensis</name>
    <dbReference type="NCBI Taxonomy" id="2742824"/>
    <lineage>
        <taxon>Bacteria</taxon>
        <taxon>Pseudomonadati</taxon>
        <taxon>Pseudomonadota</taxon>
        <taxon>Betaproteobacteria</taxon>
        <taxon>Burkholderiales</taxon>
        <taxon>Sphaerotilaceae</taxon>
        <taxon>Piscinibacter</taxon>
    </lineage>
</organism>
<dbReference type="InterPro" id="IPR004189">
    <property type="entry name" value="Phage_Mu_transposase"/>
</dbReference>
<dbReference type="Gene3D" id="2.30.30.130">
    <property type="entry name" value="Transposase, Mu, C-terminal"/>
    <property type="match status" value="1"/>
</dbReference>
<dbReference type="SUPFAM" id="SSF53098">
    <property type="entry name" value="Ribonuclease H-like"/>
    <property type="match status" value="1"/>
</dbReference>
<dbReference type="InterPro" id="IPR036397">
    <property type="entry name" value="RNaseH_sf"/>
</dbReference>
<comment type="caution">
    <text evidence="3">The sequence shown here is derived from an EMBL/GenBank/DDBJ whole genome shotgun (WGS) entry which is preliminary data.</text>
</comment>
<sequence length="676" mass="76584">MKLGTTISAAEAAVLLGTTSRAVRKACLHNRLDAKLSLGRGGSEYRILLESLPQEAQLRYWLQRLSAQPAASRREYLRDLGLAESLERELAGLAGVTRKQRAQPRPLTTQEATQARLAFEQLPPGVQREGERRMRIMLALHDAQGRTRTERYRAVAEECGESVATLRRWYARVSHLTHHSDWIPALAPAWCGGRPKAELSNDAWQFILSEWSVQSKPALLPIYRRAAVEASRHGWELPSYKTVKRRIDALPATVKVLRREGNEPFGKLFPAIQRDYSTLGLHDMWVSDGRKADVFCKWPDGYVGRPILMAWQELRTRKVLGWRLGKVENAELTRLSFRDAAQRSGALPHEALLDNGRAYASKQITGGQPTRNRFKFDEGEAHGLLTLLGIKPVWTTPYRGQSKPIESYWNTIAEAEKCAAFVGSYCGNKPDAKPEDFDPRKVVPIEHYAAFVRETIEEKNARPHRGDSMDGRSPDELYSELLGVTPVRHPTEQQLRLCLLVAEQVRLDEGYGLTILGNRYWCEALAHLQHRGPYTARFDPSDANTPVAVYDGERFLCEVPITLRVGFRDMEAAKDHMRERRRAQRAAKEEAAAIAGMERAKRSWEQPLAEAQEPGRQPTPPIPLLVRTSRVHRTDRPPLQTAADRERELQEFRAKRDRGLRLLREGDERKKAAGGL</sequence>
<dbReference type="InterPro" id="IPR012337">
    <property type="entry name" value="RNaseH-like_sf"/>
</dbReference>
<proteinExistence type="predicted"/>
<dbReference type="InterPro" id="IPR015126">
    <property type="entry name" value="Mu_I-gamma"/>
</dbReference>
<dbReference type="Pfam" id="PF09039">
    <property type="entry name" value="HTH_Tnp_Mu_2"/>
    <property type="match status" value="1"/>
</dbReference>
<dbReference type="Pfam" id="PF02914">
    <property type="entry name" value="DDE_2"/>
    <property type="match status" value="1"/>
</dbReference>
<keyword evidence="4" id="KW-1185">Reference proteome</keyword>
<evidence type="ECO:0000313" key="3">
    <source>
        <dbReference type="EMBL" id="NUZ06719.1"/>
    </source>
</evidence>
<feature type="domain" description="Integrase catalytic" evidence="2">
    <location>
        <begin position="266"/>
        <end position="482"/>
    </location>
</feature>
<dbReference type="InterPro" id="IPR001584">
    <property type="entry name" value="Integrase_cat-core"/>
</dbReference>
<dbReference type="InterPro" id="IPR009004">
    <property type="entry name" value="Transposase_Mu_C"/>
</dbReference>
<dbReference type="Gene3D" id="1.10.10.60">
    <property type="entry name" value="Homeodomain-like"/>
    <property type="match status" value="2"/>
</dbReference>